<accession>A0A2W1BT55</accession>
<feature type="signal peptide" evidence="1">
    <location>
        <begin position="1"/>
        <end position="25"/>
    </location>
</feature>
<dbReference type="EMBL" id="KZ149981">
    <property type="protein sequence ID" value="PZC75816.1"/>
    <property type="molecule type" value="Genomic_DNA"/>
</dbReference>
<dbReference type="AlphaFoldDB" id="A0A2W1BT55"/>
<feature type="domain" description="TIL" evidence="2">
    <location>
        <begin position="91"/>
        <end position="152"/>
    </location>
</feature>
<organism evidence="3 4">
    <name type="scientific">Helicoverpa armigera</name>
    <name type="common">Cotton bollworm</name>
    <name type="synonym">Heliothis armigera</name>
    <dbReference type="NCBI Taxonomy" id="29058"/>
    <lineage>
        <taxon>Eukaryota</taxon>
        <taxon>Metazoa</taxon>
        <taxon>Ecdysozoa</taxon>
        <taxon>Arthropoda</taxon>
        <taxon>Hexapoda</taxon>
        <taxon>Insecta</taxon>
        <taxon>Pterygota</taxon>
        <taxon>Neoptera</taxon>
        <taxon>Endopterygota</taxon>
        <taxon>Lepidoptera</taxon>
        <taxon>Glossata</taxon>
        <taxon>Ditrysia</taxon>
        <taxon>Noctuoidea</taxon>
        <taxon>Noctuidae</taxon>
        <taxon>Heliothinae</taxon>
        <taxon>Helicoverpa</taxon>
    </lineage>
</organism>
<protein>
    <recommendedName>
        <fullName evidence="2">TIL domain-containing protein</fullName>
    </recommendedName>
</protein>
<evidence type="ECO:0000259" key="2">
    <source>
        <dbReference type="Pfam" id="PF01826"/>
    </source>
</evidence>
<gene>
    <name evidence="3" type="primary">HaOG205636</name>
    <name evidence="3" type="ORF">B5X24_HaOG205636</name>
</gene>
<dbReference type="InterPro" id="IPR002919">
    <property type="entry name" value="TIL_dom"/>
</dbReference>
<dbReference type="Proteomes" id="UP000249218">
    <property type="component" value="Unassembled WGS sequence"/>
</dbReference>
<keyword evidence="1" id="KW-0732">Signal</keyword>
<dbReference type="Pfam" id="PF01826">
    <property type="entry name" value="TIL"/>
    <property type="match status" value="1"/>
</dbReference>
<dbReference type="CDD" id="cd19941">
    <property type="entry name" value="TIL"/>
    <property type="match status" value="1"/>
</dbReference>
<sequence length="165" mass="18497">MTRSVYIVLFVVFVTIHSSVQLLECGPSEDEDNCPSDCYSDKCPTSEHQNVGCTASSECGTPRCKCHFNTKRALNGTCIKTTDCPPFDCERPNEEYVACPPFCPSDDCRQSTPDGRCPIYGHIFIVLECEPACRCIKGYWRKEGECVPYEECPQHSTTLQILYGL</sequence>
<proteinExistence type="predicted"/>
<reference evidence="3 4" key="1">
    <citation type="journal article" date="2017" name="BMC Biol.">
        <title>Genomic innovations, transcriptional plasticity and gene loss underlying the evolution and divergence of two highly polyphagous and invasive Helicoverpa pest species.</title>
        <authorList>
            <person name="Pearce S.L."/>
            <person name="Clarke D.F."/>
            <person name="East P.D."/>
            <person name="Elfekih S."/>
            <person name="Gordon K.H."/>
            <person name="Jermiin L.S."/>
            <person name="McGaughran A."/>
            <person name="Oakeshott J.G."/>
            <person name="Papanikolaou A."/>
            <person name="Perera O.P."/>
            <person name="Rane R.V."/>
            <person name="Richards S."/>
            <person name="Tay W.T."/>
            <person name="Walsh T.K."/>
            <person name="Anderson A."/>
            <person name="Anderson C.J."/>
            <person name="Asgari S."/>
            <person name="Board P.G."/>
            <person name="Bretschneider A."/>
            <person name="Campbell P.M."/>
            <person name="Chertemps T."/>
            <person name="Christeller J.T."/>
            <person name="Coppin C.W."/>
            <person name="Downes S.J."/>
            <person name="Duan G."/>
            <person name="Farnsworth C.A."/>
            <person name="Good R.T."/>
            <person name="Han L.B."/>
            <person name="Han Y.C."/>
            <person name="Hatje K."/>
            <person name="Horne I."/>
            <person name="Huang Y.P."/>
            <person name="Hughes D.S."/>
            <person name="Jacquin-Joly E."/>
            <person name="James W."/>
            <person name="Jhangiani S."/>
            <person name="Kollmar M."/>
            <person name="Kuwar S.S."/>
            <person name="Li S."/>
            <person name="Liu N.Y."/>
            <person name="Maibeche M.T."/>
            <person name="Miller J.R."/>
            <person name="Montagne N."/>
            <person name="Perry T."/>
            <person name="Qu J."/>
            <person name="Song S.V."/>
            <person name="Sutton G.G."/>
            <person name="Vogel H."/>
            <person name="Walenz B.P."/>
            <person name="Xu W."/>
            <person name="Zhang H.J."/>
            <person name="Zou Z."/>
            <person name="Batterham P."/>
            <person name="Edwards O.R."/>
            <person name="Feyereisen R."/>
            <person name="Gibbs R.A."/>
            <person name="Heckel D.G."/>
            <person name="McGrath A."/>
            <person name="Robin C."/>
            <person name="Scherer S.E."/>
            <person name="Worley K.C."/>
            <person name="Wu Y.D."/>
        </authorList>
    </citation>
    <scope>NUCLEOTIDE SEQUENCE [LARGE SCALE GENOMIC DNA]</scope>
    <source>
        <strain evidence="3">Harm_GR_Male_#8</strain>
        <tissue evidence="3">Whole organism</tissue>
    </source>
</reference>
<evidence type="ECO:0000313" key="4">
    <source>
        <dbReference type="Proteomes" id="UP000249218"/>
    </source>
</evidence>
<evidence type="ECO:0000313" key="3">
    <source>
        <dbReference type="EMBL" id="PZC75816.1"/>
    </source>
</evidence>
<evidence type="ECO:0000256" key="1">
    <source>
        <dbReference type="SAM" id="SignalP"/>
    </source>
</evidence>
<name>A0A2W1BT55_HELAM</name>
<dbReference type="OrthoDB" id="6236007at2759"/>
<dbReference type="Gene3D" id="2.10.25.10">
    <property type="entry name" value="Laminin"/>
    <property type="match status" value="1"/>
</dbReference>
<keyword evidence="4" id="KW-1185">Reference proteome</keyword>
<feature type="chain" id="PRO_5016127197" description="TIL domain-containing protein" evidence="1">
    <location>
        <begin position="26"/>
        <end position="165"/>
    </location>
</feature>